<comment type="caution">
    <text evidence="6">The sequence shown here is derived from an EMBL/GenBank/DDBJ whole genome shotgun (WGS) entry which is preliminary data.</text>
</comment>
<comment type="subcellular location">
    <subcellularLocation>
        <location evidence="1">Secreted</location>
    </subcellularLocation>
</comment>
<proteinExistence type="inferred from homology"/>
<reference evidence="7" key="1">
    <citation type="journal article" date="2019" name="Int. J. Syst. Evol. Microbiol.">
        <title>The Global Catalogue of Microorganisms (GCM) 10K type strain sequencing project: providing services to taxonomists for standard genome sequencing and annotation.</title>
        <authorList>
            <consortium name="The Broad Institute Genomics Platform"/>
            <consortium name="The Broad Institute Genome Sequencing Center for Infectious Disease"/>
            <person name="Wu L."/>
            <person name="Ma J."/>
        </authorList>
    </citation>
    <scope>NUCLEOTIDE SEQUENCE [LARGE SCALE GENOMIC DNA]</scope>
    <source>
        <strain evidence="7">CCUG 50347</strain>
    </source>
</reference>
<dbReference type="Gene3D" id="2.40.128.30">
    <property type="entry name" value="Avidin-like"/>
    <property type="match status" value="1"/>
</dbReference>
<evidence type="ECO:0000256" key="2">
    <source>
        <dbReference type="ARBA" id="ARBA00006297"/>
    </source>
</evidence>
<dbReference type="InterPro" id="IPR005468">
    <property type="entry name" value="Avidin/str"/>
</dbReference>
<evidence type="ECO:0000256" key="4">
    <source>
        <dbReference type="ARBA" id="ARBA00022729"/>
    </source>
</evidence>
<dbReference type="InterPro" id="IPR005469">
    <property type="entry name" value="Avidin"/>
</dbReference>
<dbReference type="InterPro" id="IPR036896">
    <property type="entry name" value="Avidin-like_sf"/>
</dbReference>
<name>A0ABV9RPD9_9PSEU</name>
<dbReference type="SUPFAM" id="SSF50876">
    <property type="entry name" value="Avidin/streptavidin"/>
    <property type="match status" value="1"/>
</dbReference>
<keyword evidence="3" id="KW-0964">Secreted</keyword>
<evidence type="ECO:0000313" key="7">
    <source>
        <dbReference type="Proteomes" id="UP001595909"/>
    </source>
</evidence>
<dbReference type="PRINTS" id="PR00709">
    <property type="entry name" value="AVIDIN"/>
</dbReference>
<dbReference type="Proteomes" id="UP001595909">
    <property type="component" value="Unassembled WGS sequence"/>
</dbReference>
<keyword evidence="4" id="KW-0732">Signal</keyword>
<dbReference type="EMBL" id="JBHSIM010000048">
    <property type="protein sequence ID" value="MFC4835237.1"/>
    <property type="molecule type" value="Genomic_DNA"/>
</dbReference>
<gene>
    <name evidence="6" type="ORF">ACFPEL_22705</name>
</gene>
<sequence length="134" mass="14283">MGPEGTWRNELGSTMTLAATPDGLLNGDYESNVGHVTGRYALAGRFDATPPADAHAAVGWVVVWNNASGNQHSVTTWCGRYDPEADLLHATWLLTAEGPEHTGWCSTRMGQDVFSRVAAPVAATPDGGRTRAFQ</sequence>
<comment type="similarity">
    <text evidence="2">Belongs to the avidin/streptavidin family.</text>
</comment>
<dbReference type="RefSeq" id="WP_274186941.1">
    <property type="nucleotide sequence ID" value="NZ_BAABHN010000048.1"/>
</dbReference>
<evidence type="ECO:0000256" key="5">
    <source>
        <dbReference type="ARBA" id="ARBA00023267"/>
    </source>
</evidence>
<dbReference type="PANTHER" id="PTHR34399">
    <property type="entry name" value="AVIDIN-RELATED"/>
    <property type="match status" value="1"/>
</dbReference>
<evidence type="ECO:0000256" key="1">
    <source>
        <dbReference type="ARBA" id="ARBA00004613"/>
    </source>
</evidence>
<dbReference type="InterPro" id="IPR051764">
    <property type="entry name" value="Avidin/Streptavidin-rel"/>
</dbReference>
<protein>
    <submittedName>
        <fullName evidence="6">Avidin/streptavidin family protein</fullName>
    </submittedName>
</protein>
<keyword evidence="7" id="KW-1185">Reference proteome</keyword>
<evidence type="ECO:0000256" key="3">
    <source>
        <dbReference type="ARBA" id="ARBA00022525"/>
    </source>
</evidence>
<organism evidence="6 7">
    <name type="scientific">Actinomycetospora chibensis</name>
    <dbReference type="NCBI Taxonomy" id="663606"/>
    <lineage>
        <taxon>Bacteria</taxon>
        <taxon>Bacillati</taxon>
        <taxon>Actinomycetota</taxon>
        <taxon>Actinomycetes</taxon>
        <taxon>Pseudonocardiales</taxon>
        <taxon>Pseudonocardiaceae</taxon>
        <taxon>Actinomycetospora</taxon>
    </lineage>
</organism>
<accession>A0ABV9RPD9</accession>
<dbReference type="PROSITE" id="PS51326">
    <property type="entry name" value="AVIDIN_2"/>
    <property type="match status" value="1"/>
</dbReference>
<evidence type="ECO:0000313" key="6">
    <source>
        <dbReference type="EMBL" id="MFC4835237.1"/>
    </source>
</evidence>
<keyword evidence="5" id="KW-0092">Biotin</keyword>
<dbReference type="Pfam" id="PF01382">
    <property type="entry name" value="Avidin"/>
    <property type="match status" value="1"/>
</dbReference>